<dbReference type="AlphaFoldDB" id="A0A1D6L1L8"/>
<gene>
    <name evidence="1" type="ORF">ZEAMMB73_Zm00001d033683</name>
</gene>
<protein>
    <submittedName>
        <fullName evidence="1">Phospholipase A2</fullName>
    </submittedName>
</protein>
<feature type="non-terminal residue" evidence="1">
    <location>
        <position position="52"/>
    </location>
</feature>
<accession>A0A1D6L1L8</accession>
<organism evidence="1">
    <name type="scientific">Zea mays</name>
    <name type="common">Maize</name>
    <dbReference type="NCBI Taxonomy" id="4577"/>
    <lineage>
        <taxon>Eukaryota</taxon>
        <taxon>Viridiplantae</taxon>
        <taxon>Streptophyta</taxon>
        <taxon>Embryophyta</taxon>
        <taxon>Tracheophyta</taxon>
        <taxon>Spermatophyta</taxon>
        <taxon>Magnoliopsida</taxon>
        <taxon>Liliopsida</taxon>
        <taxon>Poales</taxon>
        <taxon>Poaceae</taxon>
        <taxon>PACMAD clade</taxon>
        <taxon>Panicoideae</taxon>
        <taxon>Andropogonodae</taxon>
        <taxon>Andropogoneae</taxon>
        <taxon>Tripsacinae</taxon>
        <taxon>Zea</taxon>
    </lineage>
</organism>
<proteinExistence type="predicted"/>
<sequence>MCATSWRAPRLPTRPKLTTRYMEIIKDIACLVLSISCSYHCITVQNKYKKVS</sequence>
<name>A0A1D6L1L8_MAIZE</name>
<evidence type="ECO:0000313" key="1">
    <source>
        <dbReference type="EMBL" id="ONM08423.1"/>
    </source>
</evidence>
<dbReference type="EMBL" id="CM007647">
    <property type="protein sequence ID" value="ONM08423.1"/>
    <property type="molecule type" value="Genomic_DNA"/>
</dbReference>
<reference evidence="1" key="1">
    <citation type="submission" date="2015-12" db="EMBL/GenBank/DDBJ databases">
        <title>Update maize B73 reference genome by single molecule sequencing technologies.</title>
        <authorList>
            <consortium name="Maize Genome Sequencing Project"/>
            <person name="Ware D."/>
        </authorList>
    </citation>
    <scope>NUCLEOTIDE SEQUENCE [LARGE SCALE GENOMIC DNA]</scope>
    <source>
        <tissue evidence="1">Seedling</tissue>
    </source>
</reference>